<name>A0AC61DII6_9FIRM</name>
<organism evidence="1 2">
    <name type="scientific">Sporanaerobium hydrogeniformans</name>
    <dbReference type="NCBI Taxonomy" id="3072179"/>
    <lineage>
        <taxon>Bacteria</taxon>
        <taxon>Bacillati</taxon>
        <taxon>Bacillota</taxon>
        <taxon>Clostridia</taxon>
        <taxon>Lachnospirales</taxon>
        <taxon>Lachnospiraceae</taxon>
        <taxon>Sporanaerobium</taxon>
    </lineage>
</organism>
<proteinExistence type="predicted"/>
<dbReference type="Proteomes" id="UP000224460">
    <property type="component" value="Unassembled WGS sequence"/>
</dbReference>
<sequence length="624" mass="68136">MLKLLKQIKGPENLKALKEEELIELAKEVRQFLVQSLAQTGGHLASNLGVVELTIALHYVFNSPQDKMIWDVGHQAYVHKLLTGRRKGFQSLRQFGGMSGFPKTKESAHDVFETGHSSTSISAALGMAVARDLKGEDHQVIAIIGDGALTGGMAFEALNNAGRGHTHLIVILNDNEMSISKNVGGMVKYLTKLRSSRDYLRAKEGVEDALNQVPVIGEHMVHTIKRTKGKFKSFLIENTLFEQLGVTYLGPIDGHSYEELLDILENAKGMKGPVLIHVKTKKGKGYRLAEENPSAFHGVSSFNIATGEISKKCEGKSFSSAFGEAMLQMASEREDVVAISAAMPEGTGLLEFSKAYPRRFFDVGIAEQHSITFAAGLAAQGIRPVAAIYSSFLQRAYDQILHDVCLQNLPVILGIDRAGLVGEDGATHQGLYDIAYLSSMPNMHILAPKVPEEVEGAIRYALHLNAPVAIRYPRGTATLEVAYHHDYKDVSLKTLKAGHTRAILACGKFVGLALEVSQLLEEQGESLAVIEAPCCYPLDKEGLLKIAQGYDYLFTLEDGILLGGFGEKVFSLLIQEGYTIKGHQFGYESGIVEHGDIAHLLEKEGLTPQKISVQIQRLCGKESK</sequence>
<gene>
    <name evidence="1" type="primary">dxs</name>
    <name evidence="1" type="ORF">CS063_02505</name>
</gene>
<evidence type="ECO:0000313" key="2">
    <source>
        <dbReference type="Proteomes" id="UP000224460"/>
    </source>
</evidence>
<keyword evidence="2" id="KW-1185">Reference proteome</keyword>
<accession>A0AC61DII6</accession>
<reference evidence="1" key="1">
    <citation type="submission" date="2017-10" db="EMBL/GenBank/DDBJ databases">
        <title>Genome sequence of cellulolytic Lachnospiraceae bacterium XHS1971 isolated from hotspring sediment.</title>
        <authorList>
            <person name="Vasudevan G."/>
            <person name="Joshi A.J."/>
            <person name="Hivarkar S."/>
            <person name="Lanjekar V.B."/>
            <person name="Dhakephalkar P.K."/>
            <person name="Dagar S."/>
        </authorList>
    </citation>
    <scope>NUCLEOTIDE SEQUENCE</scope>
    <source>
        <strain evidence="1">XHS1971</strain>
    </source>
</reference>
<dbReference type="EMBL" id="PEDL01000001">
    <property type="protein sequence ID" value="PHV72470.1"/>
    <property type="molecule type" value="Genomic_DNA"/>
</dbReference>
<evidence type="ECO:0000313" key="1">
    <source>
        <dbReference type="EMBL" id="PHV72470.1"/>
    </source>
</evidence>
<protein>
    <submittedName>
        <fullName evidence="1">1-deoxy-D-xylulose-5-phosphate synthase</fullName>
    </submittedName>
</protein>
<comment type="caution">
    <text evidence="1">The sequence shown here is derived from an EMBL/GenBank/DDBJ whole genome shotgun (WGS) entry which is preliminary data.</text>
</comment>